<dbReference type="Pfam" id="PF20151">
    <property type="entry name" value="DUF6533"/>
    <property type="match status" value="1"/>
</dbReference>
<proteinExistence type="predicted"/>
<evidence type="ECO:0000256" key="1">
    <source>
        <dbReference type="SAM" id="Phobius"/>
    </source>
</evidence>
<dbReference type="InterPro" id="IPR045340">
    <property type="entry name" value="DUF6533"/>
</dbReference>
<keyword evidence="4" id="KW-1185">Reference proteome</keyword>
<keyword evidence="1" id="KW-0472">Membrane</keyword>
<dbReference type="STRING" id="1077348.A0A2G8RX31"/>
<reference evidence="3 4" key="1">
    <citation type="journal article" date="2015" name="Sci. Rep.">
        <title>Chromosome-level genome map provides insights into diverse defense mechanisms in the medicinal fungus Ganoderma sinense.</title>
        <authorList>
            <person name="Zhu Y."/>
            <person name="Xu J."/>
            <person name="Sun C."/>
            <person name="Zhou S."/>
            <person name="Xu H."/>
            <person name="Nelson D.R."/>
            <person name="Qian J."/>
            <person name="Song J."/>
            <person name="Luo H."/>
            <person name="Xiang L."/>
            <person name="Li Y."/>
            <person name="Xu Z."/>
            <person name="Ji A."/>
            <person name="Wang L."/>
            <person name="Lu S."/>
            <person name="Hayward A."/>
            <person name="Sun W."/>
            <person name="Li X."/>
            <person name="Schwartz D.C."/>
            <person name="Wang Y."/>
            <person name="Chen S."/>
        </authorList>
    </citation>
    <scope>NUCLEOTIDE SEQUENCE [LARGE SCALE GENOMIC DNA]</scope>
    <source>
        <strain evidence="3 4">ZZ0214-1</strain>
    </source>
</reference>
<feature type="transmembrane region" description="Helical" evidence="1">
    <location>
        <begin position="187"/>
        <end position="206"/>
    </location>
</feature>
<protein>
    <recommendedName>
        <fullName evidence="2">DUF6533 domain-containing protein</fullName>
    </recommendedName>
</protein>
<name>A0A2G8RX31_9APHY</name>
<dbReference type="EMBL" id="AYKW01000045">
    <property type="protein sequence ID" value="PIL26073.1"/>
    <property type="molecule type" value="Genomic_DNA"/>
</dbReference>
<organism evidence="3 4">
    <name type="scientific">Ganoderma sinense ZZ0214-1</name>
    <dbReference type="NCBI Taxonomy" id="1077348"/>
    <lineage>
        <taxon>Eukaryota</taxon>
        <taxon>Fungi</taxon>
        <taxon>Dikarya</taxon>
        <taxon>Basidiomycota</taxon>
        <taxon>Agaricomycotina</taxon>
        <taxon>Agaricomycetes</taxon>
        <taxon>Polyporales</taxon>
        <taxon>Polyporaceae</taxon>
        <taxon>Ganoderma</taxon>
    </lineage>
</organism>
<dbReference type="Proteomes" id="UP000230002">
    <property type="component" value="Unassembled WGS sequence"/>
</dbReference>
<dbReference type="OrthoDB" id="3261349at2759"/>
<sequence>MSTASDSDALAADILLISSSTQVNHIVQAISFSACWYPGAPTVPGRVLISPRATAILYFDFFLTLPAEVDRYWTGNGCSWASFFFFLNRYMSVICHIPIIYEFFWSMPESWAVLGGKGTLPDSHDVSRWVGCDLRVTQKQGYYVAASWSSVLVFDATVFGLTLWQALNVGRMWSHSLFHIILRDGTIYFWILAVCYTANIMTNIFAQPELKGVLTTLTNVCVHRLSFSVIGPSSAPSISTSLVSRMMLNIRNPELLELPHRWPSEHWEL</sequence>
<comment type="caution">
    <text evidence="3">The sequence shown here is derived from an EMBL/GenBank/DDBJ whole genome shotgun (WGS) entry which is preliminary data.</text>
</comment>
<evidence type="ECO:0000259" key="2">
    <source>
        <dbReference type="Pfam" id="PF20151"/>
    </source>
</evidence>
<evidence type="ECO:0000313" key="4">
    <source>
        <dbReference type="Proteomes" id="UP000230002"/>
    </source>
</evidence>
<feature type="domain" description="DUF6533" evidence="2">
    <location>
        <begin position="53"/>
        <end position="93"/>
    </location>
</feature>
<keyword evidence="1" id="KW-1133">Transmembrane helix</keyword>
<keyword evidence="1" id="KW-0812">Transmembrane</keyword>
<accession>A0A2G8RX31</accession>
<evidence type="ECO:0000313" key="3">
    <source>
        <dbReference type="EMBL" id="PIL26073.1"/>
    </source>
</evidence>
<dbReference type="AlphaFoldDB" id="A0A2G8RX31"/>
<feature type="transmembrane region" description="Helical" evidence="1">
    <location>
        <begin position="142"/>
        <end position="167"/>
    </location>
</feature>
<gene>
    <name evidence="3" type="ORF">GSI_11827</name>
</gene>